<organism evidence="2 3">
    <name type="scientific">candidate division MSBL1 archaeon SCGC-AAA259I09</name>
    <dbReference type="NCBI Taxonomy" id="1698267"/>
    <lineage>
        <taxon>Archaea</taxon>
        <taxon>Methanobacteriati</taxon>
        <taxon>Methanobacteriota</taxon>
        <taxon>candidate division MSBL1</taxon>
    </lineage>
</organism>
<comment type="caution">
    <text evidence="2">The sequence shown here is derived from an EMBL/GenBank/DDBJ whole genome shotgun (WGS) entry which is preliminary data.</text>
</comment>
<evidence type="ECO:0000313" key="2">
    <source>
        <dbReference type="EMBL" id="KXA96812.1"/>
    </source>
</evidence>
<keyword evidence="1" id="KW-0472">Membrane</keyword>
<name>A0A133URD3_9EURY</name>
<feature type="transmembrane region" description="Helical" evidence="1">
    <location>
        <begin position="137"/>
        <end position="155"/>
    </location>
</feature>
<accession>A0A133URD3</accession>
<keyword evidence="1" id="KW-0812">Transmembrane</keyword>
<feature type="transmembrane region" description="Helical" evidence="1">
    <location>
        <begin position="21"/>
        <end position="49"/>
    </location>
</feature>
<dbReference type="EMBL" id="LHXR01000059">
    <property type="protein sequence ID" value="KXA96812.1"/>
    <property type="molecule type" value="Genomic_DNA"/>
</dbReference>
<gene>
    <name evidence="2" type="ORF">AKJ37_04360</name>
</gene>
<proteinExistence type="predicted"/>
<feature type="transmembrane region" description="Helical" evidence="1">
    <location>
        <begin position="69"/>
        <end position="90"/>
    </location>
</feature>
<sequence>MERVLKGKMPKKTPERASKNGTLLFVIGQGVVWLSIFLFALPSIVSLSFFPPVIRGVPADNLQVFGTQFFAFSLMMLIGCILSMGGLGMTEHSESESSRAGMLVDCLLYSEVAMIVVGVALLAVVGYQKIPFKSPTFACKAMHLFAIFLAGGYFVSR</sequence>
<feature type="transmembrane region" description="Helical" evidence="1">
    <location>
        <begin position="102"/>
        <end position="125"/>
    </location>
</feature>
<evidence type="ECO:0000256" key="1">
    <source>
        <dbReference type="SAM" id="Phobius"/>
    </source>
</evidence>
<keyword evidence="1" id="KW-1133">Transmembrane helix</keyword>
<dbReference type="Proteomes" id="UP000070463">
    <property type="component" value="Unassembled WGS sequence"/>
</dbReference>
<dbReference type="AlphaFoldDB" id="A0A133URD3"/>
<keyword evidence="3" id="KW-1185">Reference proteome</keyword>
<reference evidence="2 3" key="1">
    <citation type="journal article" date="2016" name="Sci. Rep.">
        <title>Metabolic traits of an uncultured archaeal lineage -MSBL1- from brine pools of the Red Sea.</title>
        <authorList>
            <person name="Mwirichia R."/>
            <person name="Alam I."/>
            <person name="Rashid M."/>
            <person name="Vinu M."/>
            <person name="Ba-Alawi W."/>
            <person name="Anthony Kamau A."/>
            <person name="Kamanda Ngugi D."/>
            <person name="Goker M."/>
            <person name="Klenk H.P."/>
            <person name="Bajic V."/>
            <person name="Stingl U."/>
        </authorList>
    </citation>
    <scope>NUCLEOTIDE SEQUENCE [LARGE SCALE GENOMIC DNA]</scope>
    <source>
        <strain evidence="2">SCGC-AAA259I09</strain>
    </source>
</reference>
<protein>
    <submittedName>
        <fullName evidence="2">Uncharacterized protein</fullName>
    </submittedName>
</protein>
<evidence type="ECO:0000313" key="3">
    <source>
        <dbReference type="Proteomes" id="UP000070463"/>
    </source>
</evidence>